<dbReference type="AlphaFoldDB" id="A0AAU9UKW4"/>
<protein>
    <submittedName>
        <fullName evidence="1">Uncharacterized protein</fullName>
    </submittedName>
</protein>
<gene>
    <name evidence="1" type="ORF">EEDITHA_LOCUS14750</name>
</gene>
<organism evidence="1 2">
    <name type="scientific">Euphydryas editha</name>
    <name type="common">Edith's checkerspot</name>
    <dbReference type="NCBI Taxonomy" id="104508"/>
    <lineage>
        <taxon>Eukaryota</taxon>
        <taxon>Metazoa</taxon>
        <taxon>Ecdysozoa</taxon>
        <taxon>Arthropoda</taxon>
        <taxon>Hexapoda</taxon>
        <taxon>Insecta</taxon>
        <taxon>Pterygota</taxon>
        <taxon>Neoptera</taxon>
        <taxon>Endopterygota</taxon>
        <taxon>Lepidoptera</taxon>
        <taxon>Glossata</taxon>
        <taxon>Ditrysia</taxon>
        <taxon>Papilionoidea</taxon>
        <taxon>Nymphalidae</taxon>
        <taxon>Nymphalinae</taxon>
        <taxon>Euphydryas</taxon>
    </lineage>
</organism>
<reference evidence="1" key="1">
    <citation type="submission" date="2022-03" db="EMBL/GenBank/DDBJ databases">
        <authorList>
            <person name="Tunstrom K."/>
        </authorList>
    </citation>
    <scope>NUCLEOTIDE SEQUENCE</scope>
</reference>
<evidence type="ECO:0000313" key="1">
    <source>
        <dbReference type="EMBL" id="CAH2099822.1"/>
    </source>
</evidence>
<proteinExistence type="predicted"/>
<dbReference type="Proteomes" id="UP001153954">
    <property type="component" value="Unassembled WGS sequence"/>
</dbReference>
<accession>A0AAU9UKW4</accession>
<sequence length="93" mass="9470">MNIGWVQICSNRGPLNEFLAKRMNWLVAGALEGGPLGGGGGGGAFGALRPAGSPPAPSLGASRHSLIGFQVVCPEQIDELCSAERGDGCRGYS</sequence>
<dbReference type="EMBL" id="CAKOGL010000022">
    <property type="protein sequence ID" value="CAH2099822.1"/>
    <property type="molecule type" value="Genomic_DNA"/>
</dbReference>
<evidence type="ECO:0000313" key="2">
    <source>
        <dbReference type="Proteomes" id="UP001153954"/>
    </source>
</evidence>
<keyword evidence="2" id="KW-1185">Reference proteome</keyword>
<name>A0AAU9UKW4_EUPED</name>
<comment type="caution">
    <text evidence="1">The sequence shown here is derived from an EMBL/GenBank/DDBJ whole genome shotgun (WGS) entry which is preliminary data.</text>
</comment>